<keyword evidence="1" id="KW-0812">Transmembrane</keyword>
<reference evidence="2 3" key="1">
    <citation type="submission" date="2019-09" db="EMBL/GenBank/DDBJ databases">
        <title>NBRP : Genome information of microbial organism related human and environment.</title>
        <authorList>
            <person name="Hattori M."/>
            <person name="Oshima K."/>
            <person name="Inaba H."/>
            <person name="Suda W."/>
            <person name="Sakamoto M."/>
            <person name="Iino T."/>
            <person name="Kitahara M."/>
            <person name="Oshida Y."/>
            <person name="Iida T."/>
            <person name="Kudo T."/>
            <person name="Itoh T."/>
            <person name="Ohkuma M."/>
        </authorList>
    </citation>
    <scope>NUCLEOTIDE SEQUENCE [LARGE SCALE GENOMIC DNA]</scope>
    <source>
        <strain evidence="2 3">Mie-1</strain>
    </source>
</reference>
<organism evidence="2 3">
    <name type="scientific">Iodidimonas gelatinilytica</name>
    <dbReference type="NCBI Taxonomy" id="1236966"/>
    <lineage>
        <taxon>Bacteria</taxon>
        <taxon>Pseudomonadati</taxon>
        <taxon>Pseudomonadota</taxon>
        <taxon>Alphaproteobacteria</taxon>
        <taxon>Iodidimonadales</taxon>
        <taxon>Iodidimonadaceae</taxon>
        <taxon>Iodidimonas</taxon>
    </lineage>
</organism>
<name>A0A5A7MWB4_9PROT</name>
<dbReference type="EMBL" id="BKCM01000003">
    <property type="protein sequence ID" value="GER00222.1"/>
    <property type="molecule type" value="Genomic_DNA"/>
</dbReference>
<accession>A0A5A7MWB4</accession>
<evidence type="ECO:0000313" key="2">
    <source>
        <dbReference type="EMBL" id="GER00222.1"/>
    </source>
</evidence>
<evidence type="ECO:0000256" key="1">
    <source>
        <dbReference type="SAM" id="Phobius"/>
    </source>
</evidence>
<keyword evidence="1" id="KW-1133">Transmembrane helix</keyword>
<feature type="transmembrane region" description="Helical" evidence="1">
    <location>
        <begin position="6"/>
        <end position="22"/>
    </location>
</feature>
<comment type="caution">
    <text evidence="2">The sequence shown here is derived from an EMBL/GenBank/DDBJ whole genome shotgun (WGS) entry which is preliminary data.</text>
</comment>
<gene>
    <name evidence="2" type="ORF">JCM17845_08450</name>
</gene>
<keyword evidence="3" id="KW-1185">Reference proteome</keyword>
<protein>
    <submittedName>
        <fullName evidence="2">Uncharacterized protein</fullName>
    </submittedName>
</protein>
<keyword evidence="1" id="KW-0472">Membrane</keyword>
<dbReference type="Proteomes" id="UP000325187">
    <property type="component" value="Unassembled WGS sequence"/>
</dbReference>
<dbReference type="AlphaFoldDB" id="A0A5A7MWB4"/>
<evidence type="ECO:0000313" key="3">
    <source>
        <dbReference type="Proteomes" id="UP000325187"/>
    </source>
</evidence>
<proteinExistence type="predicted"/>
<sequence length="64" mass="7356">MIDQISILLGVFGILYIVFWLVKNDGAKSIQDQTGLIKMRANPERKPLNMAAKHTQKRSHKVRH</sequence>